<organism evidence="2 3">
    <name type="scientific">Echeneis naucrates</name>
    <name type="common">Live sharksucker</name>
    <dbReference type="NCBI Taxonomy" id="173247"/>
    <lineage>
        <taxon>Eukaryota</taxon>
        <taxon>Metazoa</taxon>
        <taxon>Chordata</taxon>
        <taxon>Craniata</taxon>
        <taxon>Vertebrata</taxon>
        <taxon>Euteleostomi</taxon>
        <taxon>Actinopterygii</taxon>
        <taxon>Neopterygii</taxon>
        <taxon>Teleostei</taxon>
        <taxon>Neoteleostei</taxon>
        <taxon>Acanthomorphata</taxon>
        <taxon>Carangaria</taxon>
        <taxon>Carangiformes</taxon>
        <taxon>Echeneidae</taxon>
        <taxon>Echeneis</taxon>
    </lineage>
</organism>
<feature type="signal peptide" evidence="1">
    <location>
        <begin position="1"/>
        <end position="21"/>
    </location>
</feature>
<sequence>MITMFSILWVIFQSLAVVVEGGVSSGSVEALANRGLNNNGGAVAGNNGNAGAQNGIPLNGEPLVAHVVPLGGPFFIQSVGNQIAQAPLQQLIPVAALQPGGPLLLGQAGGTNVNQQDQVAQAVRGGPVTLFAVLSQRNVGGDPQGAVLTPGQVQLLSRGGVNLQLQPGIAGGSAAKYVCIHSKHHGCGSSDGYLVKYSFQYNGYP</sequence>
<dbReference type="Ensembl" id="ENSENLT00000007304.1">
    <property type="protein sequence ID" value="ENSENLP00000006998.1"/>
    <property type="gene ID" value="ENSENLG00000003343.1"/>
</dbReference>
<evidence type="ECO:0000256" key="1">
    <source>
        <dbReference type="SAM" id="SignalP"/>
    </source>
</evidence>
<keyword evidence="1" id="KW-0732">Signal</keyword>
<proteinExistence type="predicted"/>
<dbReference type="InParanoid" id="A0A665TJ69"/>
<accession>A0A665TJ69</accession>
<evidence type="ECO:0000313" key="3">
    <source>
        <dbReference type="Proteomes" id="UP000472264"/>
    </source>
</evidence>
<feature type="chain" id="PRO_5025373532" evidence="1">
    <location>
        <begin position="22"/>
        <end position="205"/>
    </location>
</feature>
<reference evidence="2" key="3">
    <citation type="submission" date="2025-09" db="UniProtKB">
        <authorList>
            <consortium name="Ensembl"/>
        </authorList>
    </citation>
    <scope>IDENTIFICATION</scope>
</reference>
<protein>
    <submittedName>
        <fullName evidence="2">Uncharacterized protein</fullName>
    </submittedName>
</protein>
<dbReference type="Proteomes" id="UP000472264">
    <property type="component" value="Chromosome 1"/>
</dbReference>
<reference evidence="2" key="1">
    <citation type="submission" date="2021-04" db="EMBL/GenBank/DDBJ databases">
        <authorList>
            <consortium name="Wellcome Sanger Institute Data Sharing"/>
        </authorList>
    </citation>
    <scope>NUCLEOTIDE SEQUENCE [LARGE SCALE GENOMIC DNA]</scope>
</reference>
<dbReference type="OMA" id="NMFCMLW"/>
<dbReference type="AlphaFoldDB" id="A0A665TJ69"/>
<keyword evidence="3" id="KW-1185">Reference proteome</keyword>
<name>A0A665TJ69_ECHNA</name>
<reference evidence="2" key="2">
    <citation type="submission" date="2025-08" db="UniProtKB">
        <authorList>
            <consortium name="Ensembl"/>
        </authorList>
    </citation>
    <scope>IDENTIFICATION</scope>
</reference>
<evidence type="ECO:0000313" key="2">
    <source>
        <dbReference type="Ensembl" id="ENSENLP00000006998.1"/>
    </source>
</evidence>